<dbReference type="EMBL" id="AUZZ01009013">
    <property type="protein sequence ID" value="EQD35220.1"/>
    <property type="molecule type" value="Genomic_DNA"/>
</dbReference>
<organism evidence="1">
    <name type="scientific">mine drainage metagenome</name>
    <dbReference type="NCBI Taxonomy" id="410659"/>
    <lineage>
        <taxon>unclassified sequences</taxon>
        <taxon>metagenomes</taxon>
        <taxon>ecological metagenomes</taxon>
    </lineage>
</organism>
<dbReference type="PANTHER" id="PTHR47916:SF1">
    <property type="entry name" value="3-HYDROXY-5-PHOSPHONOOXYPENTANE-2,4-DIONE THIOLASE"/>
    <property type="match status" value="1"/>
</dbReference>
<dbReference type="GO" id="GO:0016829">
    <property type="term" value="F:lyase activity"/>
    <property type="evidence" value="ECO:0007669"/>
    <property type="project" value="InterPro"/>
</dbReference>
<dbReference type="PANTHER" id="PTHR47916">
    <property type="entry name" value="FRUCTOSE-BISPHOSPHATE ALDOLASE CLASS 1"/>
    <property type="match status" value="1"/>
</dbReference>
<gene>
    <name evidence="1" type="ORF">B2A_12495</name>
</gene>
<reference evidence="1" key="2">
    <citation type="journal article" date="2014" name="ISME J.">
        <title>Microbial stratification in low pH oxic and suboxic macroscopic growths along an acid mine drainage.</title>
        <authorList>
            <person name="Mendez-Garcia C."/>
            <person name="Mesa V."/>
            <person name="Sprenger R.R."/>
            <person name="Richter M."/>
            <person name="Diez M.S."/>
            <person name="Solano J."/>
            <person name="Bargiela R."/>
            <person name="Golyshina O.V."/>
            <person name="Manteca A."/>
            <person name="Ramos J.L."/>
            <person name="Gallego J.R."/>
            <person name="Llorente I."/>
            <person name="Martins Dos Santos V.A."/>
            <person name="Jensen O.N."/>
            <person name="Pelaez A.I."/>
            <person name="Sanchez J."/>
            <person name="Ferrer M."/>
        </authorList>
    </citation>
    <scope>NUCLEOTIDE SEQUENCE</scope>
</reference>
<dbReference type="Gene3D" id="3.20.20.70">
    <property type="entry name" value="Aldolase class I"/>
    <property type="match status" value="1"/>
</dbReference>
<feature type="non-terminal residue" evidence="1">
    <location>
        <position position="119"/>
    </location>
</feature>
<reference evidence="1" key="1">
    <citation type="submission" date="2013-08" db="EMBL/GenBank/DDBJ databases">
        <authorList>
            <person name="Mendez C."/>
            <person name="Richter M."/>
            <person name="Ferrer M."/>
            <person name="Sanchez J."/>
        </authorList>
    </citation>
    <scope>NUCLEOTIDE SEQUENCE</scope>
</reference>
<evidence type="ECO:0000313" key="1">
    <source>
        <dbReference type="EMBL" id="EQD35220.1"/>
    </source>
</evidence>
<accession>T1A087</accession>
<protein>
    <submittedName>
        <fullName evidence="1">Fructose-bisphosphate aldolase</fullName>
    </submittedName>
</protein>
<dbReference type="InterPro" id="IPR013785">
    <property type="entry name" value="Aldolase_TIM"/>
</dbReference>
<dbReference type="SUPFAM" id="SSF51569">
    <property type="entry name" value="Aldolase"/>
    <property type="match status" value="1"/>
</dbReference>
<dbReference type="InterPro" id="IPR050456">
    <property type="entry name" value="DeoC/FbaB_aldolase"/>
</dbReference>
<proteinExistence type="predicted"/>
<name>T1A087_9ZZZZ</name>
<comment type="caution">
    <text evidence="1">The sequence shown here is derived from an EMBL/GenBank/DDBJ whole genome shotgun (WGS) entry which is preliminary data.</text>
</comment>
<dbReference type="Pfam" id="PF01791">
    <property type="entry name" value="DeoC"/>
    <property type="match status" value="1"/>
</dbReference>
<dbReference type="InterPro" id="IPR002915">
    <property type="entry name" value="DeoC/FbaB/LacD_aldolase"/>
</dbReference>
<dbReference type="AlphaFoldDB" id="T1A087"/>
<sequence length="119" mass="12180">MPLDHPVSMGPIDGLEAIAPVAEALQRAGVDLLIVTKGAVREVAPVLAPRTRLGIHVSASTSLGPSANRKVKVGTAEEAVGLGADLLSVQVNFGIPEEPEMLTDLGAAVDECRALGLPL</sequence>